<protein>
    <submittedName>
        <fullName evidence="3">HhH1 domain-containing protein</fullName>
    </submittedName>
</protein>
<sequence length="148" mass="15487">PSTCVKAGAFCLSIADCRTSPANADQRGERDCCDGRKQLRRMRPPACLRRLGRPSRMGEAGEAGRSCASNGLADASLEGLGPPELPRRRPAPPLTDGDEGTAAAARAKDLTNVSGFGQARASWLSALARRAALSDGFDRFPAAAAFES</sequence>
<reference evidence="3" key="1">
    <citation type="submission" date="2016-11" db="UniProtKB">
        <authorList>
            <consortium name="WormBaseParasite"/>
        </authorList>
    </citation>
    <scope>IDENTIFICATION</scope>
</reference>
<dbReference type="WBParaSite" id="maker-unitig_20449-snap-gene-0.3-mRNA-1">
    <property type="protein sequence ID" value="maker-unitig_20449-snap-gene-0.3-mRNA-1"/>
    <property type="gene ID" value="maker-unitig_20449-snap-gene-0.3"/>
</dbReference>
<keyword evidence="2" id="KW-1185">Reference proteome</keyword>
<dbReference type="AlphaFoldDB" id="A0A1I8F4P8"/>
<name>A0A1I8F4P8_9PLAT</name>
<dbReference type="Proteomes" id="UP000095280">
    <property type="component" value="Unplaced"/>
</dbReference>
<evidence type="ECO:0000313" key="3">
    <source>
        <dbReference type="WBParaSite" id="maker-unitig_20449-snap-gene-0.3-mRNA-1"/>
    </source>
</evidence>
<proteinExistence type="predicted"/>
<organism evidence="2 3">
    <name type="scientific">Macrostomum lignano</name>
    <dbReference type="NCBI Taxonomy" id="282301"/>
    <lineage>
        <taxon>Eukaryota</taxon>
        <taxon>Metazoa</taxon>
        <taxon>Spiralia</taxon>
        <taxon>Lophotrochozoa</taxon>
        <taxon>Platyhelminthes</taxon>
        <taxon>Rhabditophora</taxon>
        <taxon>Macrostomorpha</taxon>
        <taxon>Macrostomida</taxon>
        <taxon>Macrostomidae</taxon>
        <taxon>Macrostomum</taxon>
    </lineage>
</organism>
<evidence type="ECO:0000313" key="2">
    <source>
        <dbReference type="Proteomes" id="UP000095280"/>
    </source>
</evidence>
<accession>A0A1I8F4P8</accession>
<feature type="region of interest" description="Disordered" evidence="1">
    <location>
        <begin position="50"/>
        <end position="102"/>
    </location>
</feature>
<evidence type="ECO:0000256" key="1">
    <source>
        <dbReference type="SAM" id="MobiDB-lite"/>
    </source>
</evidence>